<dbReference type="FunFam" id="2.60.260.20:FF:000005">
    <property type="entry name" value="Chaperone protein dnaJ 1, mitochondrial"/>
    <property type="match status" value="1"/>
</dbReference>
<dbReference type="GO" id="GO:0042026">
    <property type="term" value="P:protein refolding"/>
    <property type="evidence" value="ECO:0007669"/>
    <property type="project" value="TreeGrafter"/>
</dbReference>
<comment type="subcellular location">
    <subcellularLocation>
        <location evidence="6">Cytoplasm</location>
    </subcellularLocation>
</comment>
<dbReference type="GO" id="GO:0005524">
    <property type="term" value="F:ATP binding"/>
    <property type="evidence" value="ECO:0007669"/>
    <property type="project" value="InterPro"/>
</dbReference>
<gene>
    <name evidence="6" type="primary">dnaJ</name>
    <name evidence="8" type="ORF">CCALI_02629</name>
</gene>
<dbReference type="STRING" id="454171.CP488_01462"/>
<dbReference type="Gene3D" id="6.20.20.10">
    <property type="match status" value="1"/>
</dbReference>
<dbReference type="HAMAP" id="MF_01152">
    <property type="entry name" value="DnaJ"/>
    <property type="match status" value="1"/>
</dbReference>
<keyword evidence="5 6" id="KW-0143">Chaperone</keyword>
<feature type="binding site" evidence="6">
    <location>
        <position position="189"/>
    </location>
    <ligand>
        <name>Zn(2+)</name>
        <dbReference type="ChEBI" id="CHEBI:29105"/>
        <label>1</label>
    </ligand>
</feature>
<dbReference type="SUPFAM" id="SSF46565">
    <property type="entry name" value="Chaperone J-domain"/>
    <property type="match status" value="1"/>
</dbReference>
<dbReference type="InterPro" id="IPR036410">
    <property type="entry name" value="HSP_DnaJ_Cys-rich_dom_sf"/>
</dbReference>
<evidence type="ECO:0000313" key="9">
    <source>
        <dbReference type="Proteomes" id="UP000014227"/>
    </source>
</evidence>
<dbReference type="Pfam" id="PF01556">
    <property type="entry name" value="DnaJ_C"/>
    <property type="match status" value="1"/>
</dbReference>
<dbReference type="InterPro" id="IPR018253">
    <property type="entry name" value="DnaJ_domain_CS"/>
</dbReference>
<evidence type="ECO:0000256" key="2">
    <source>
        <dbReference type="ARBA" id="ARBA00022737"/>
    </source>
</evidence>
<dbReference type="RefSeq" id="WP_016483931.1">
    <property type="nucleotide sequence ID" value="NC_021487.1"/>
</dbReference>
<evidence type="ECO:0000256" key="3">
    <source>
        <dbReference type="ARBA" id="ARBA00022771"/>
    </source>
</evidence>
<dbReference type="InParanoid" id="S0F033"/>
<dbReference type="Gene3D" id="2.60.260.20">
    <property type="entry name" value="Urease metallochaperone UreE, N-terminal domain"/>
    <property type="match status" value="2"/>
</dbReference>
<dbReference type="EMBL" id="HF951689">
    <property type="protein sequence ID" value="CCW36422.1"/>
    <property type="molecule type" value="Genomic_DNA"/>
</dbReference>
<name>S0F033_CHTCT</name>
<comment type="subunit">
    <text evidence="6">Homodimer.</text>
</comment>
<feature type="binding site" evidence="6">
    <location>
        <position position="169"/>
    </location>
    <ligand>
        <name>Zn(2+)</name>
        <dbReference type="ChEBI" id="CHEBI:29105"/>
        <label>1</label>
    </ligand>
</feature>
<keyword evidence="6" id="KW-0963">Cytoplasm</keyword>
<dbReference type="Gene3D" id="1.10.287.110">
    <property type="entry name" value="DnaJ domain"/>
    <property type="match status" value="1"/>
</dbReference>
<dbReference type="OrthoDB" id="9779889at2"/>
<dbReference type="Proteomes" id="UP000014227">
    <property type="component" value="Chromosome I"/>
</dbReference>
<dbReference type="GO" id="GO:0005737">
    <property type="term" value="C:cytoplasm"/>
    <property type="evidence" value="ECO:0007669"/>
    <property type="project" value="UniProtKB-SubCell"/>
</dbReference>
<dbReference type="CDD" id="cd10747">
    <property type="entry name" value="DnaJ_C"/>
    <property type="match status" value="1"/>
</dbReference>
<keyword evidence="1 6" id="KW-0479">Metal-binding</keyword>
<keyword evidence="9" id="KW-1185">Reference proteome</keyword>
<dbReference type="AlphaFoldDB" id="S0F033"/>
<dbReference type="PANTHER" id="PTHR43096:SF52">
    <property type="entry name" value="DNAJ HOMOLOG 1, MITOCHONDRIAL-RELATED"/>
    <property type="match status" value="1"/>
</dbReference>
<dbReference type="SMART" id="SM00271">
    <property type="entry name" value="DnaJ"/>
    <property type="match status" value="1"/>
</dbReference>
<evidence type="ECO:0000256" key="1">
    <source>
        <dbReference type="ARBA" id="ARBA00022723"/>
    </source>
</evidence>
<keyword evidence="2 6" id="KW-0677">Repeat</keyword>
<dbReference type="HOGENOM" id="CLU_017633_0_7_0"/>
<feature type="domain" description="J" evidence="7">
    <location>
        <begin position="8"/>
        <end position="73"/>
    </location>
</feature>
<evidence type="ECO:0000313" key="8">
    <source>
        <dbReference type="EMBL" id="CCW36422.1"/>
    </source>
</evidence>
<dbReference type="PRINTS" id="PR00625">
    <property type="entry name" value="JDOMAIN"/>
</dbReference>
<dbReference type="Pfam" id="PF00226">
    <property type="entry name" value="DnaJ"/>
    <property type="match status" value="1"/>
</dbReference>
<dbReference type="InterPro" id="IPR012724">
    <property type="entry name" value="DnaJ"/>
</dbReference>
<keyword evidence="3" id="KW-0863">Zinc-finger</keyword>
<dbReference type="GO" id="GO:0006260">
    <property type="term" value="P:DNA replication"/>
    <property type="evidence" value="ECO:0007669"/>
    <property type="project" value="UniProtKB-KW"/>
</dbReference>
<evidence type="ECO:0000259" key="7">
    <source>
        <dbReference type="PROSITE" id="PS50076"/>
    </source>
</evidence>
<dbReference type="PANTHER" id="PTHR43096">
    <property type="entry name" value="DNAJ HOMOLOG 1, MITOCHONDRIAL-RELATED"/>
    <property type="match status" value="1"/>
</dbReference>
<dbReference type="GO" id="GO:0051082">
    <property type="term" value="F:unfolded protein binding"/>
    <property type="evidence" value="ECO:0007669"/>
    <property type="project" value="UniProtKB-UniRule"/>
</dbReference>
<dbReference type="InterPro" id="IPR002939">
    <property type="entry name" value="DnaJ_C"/>
</dbReference>
<comment type="cofactor">
    <cofactor evidence="6">
        <name>Zn(2+)</name>
        <dbReference type="ChEBI" id="CHEBI:29105"/>
    </cofactor>
    <text evidence="6">Binds 2 Zn(2+) ions per monomer.</text>
</comment>
<comment type="function">
    <text evidence="6">Participates actively in the response to hyperosmotic and heat shock by preventing the aggregation of stress-denatured proteins and by disaggregating proteins, also in an autonomous, DnaK-independent fashion. Unfolded proteins bind initially to DnaJ; upon interaction with the DnaJ-bound protein, DnaK hydrolyzes its bound ATP, resulting in the formation of a stable complex. GrpE releases ADP from DnaK; ATP binding to DnaK triggers the release of the substrate protein, thus completing the reaction cycle. Several rounds of ATP-dependent interactions between DnaJ, DnaK and GrpE are required for fully efficient folding. Also involved, together with DnaK and GrpE, in the DNA replication of plasmids through activation of initiation proteins.</text>
</comment>
<evidence type="ECO:0000256" key="6">
    <source>
        <dbReference type="HAMAP-Rule" id="MF_01152"/>
    </source>
</evidence>
<keyword evidence="6" id="KW-0235">DNA replication</keyword>
<comment type="domain">
    <text evidence="6">The J domain is necessary and sufficient to stimulate DnaK ATPase activity. Zinc center 1 plays an important role in the autonomous, DnaK-independent chaperone activity of DnaJ. Zinc center 2 is essential for interaction with DnaK and for DnaJ activity.</text>
</comment>
<dbReference type="GO" id="GO:0009408">
    <property type="term" value="P:response to heat"/>
    <property type="evidence" value="ECO:0007669"/>
    <property type="project" value="InterPro"/>
</dbReference>
<dbReference type="PROSITE" id="PS50076">
    <property type="entry name" value="DNAJ_2"/>
    <property type="match status" value="1"/>
</dbReference>
<dbReference type="InterPro" id="IPR008971">
    <property type="entry name" value="HSP40/DnaJ_pept-bd"/>
</dbReference>
<feature type="binding site" evidence="6">
    <location>
        <position position="166"/>
    </location>
    <ligand>
        <name>Zn(2+)</name>
        <dbReference type="ChEBI" id="CHEBI:29105"/>
        <label>1</label>
    </ligand>
</feature>
<dbReference type="PROSITE" id="PS00636">
    <property type="entry name" value="DNAJ_1"/>
    <property type="match status" value="1"/>
</dbReference>
<sequence length="347" mass="38493">MPTVNEKDYYEILGVARNATADEIKKAYRRLARKYHPDLNPGNKEAEERFKRIQEAYDVLSDPEKRARYDQFGDAWQQAPFGGGPGDSGGYSSPFGDFQSESFRFSEGINLEDIFRMFRGGDAGFGFGFRSPTATAEDIEFALDMTLEEAYRGATKQARFVVEDVCPECGGSGHKRTSQGRFDLSATVCPRCRGTGHIASPRNVQVNIPPGAWDGLRLRLQGMGPADAKGRRADLYITLRQLPHPRFERDGQDLYFDLEVPFTVAALGGEATVEMLDGQRRQIVIPPGVQSGQKLRLAGKGMPPLNGRKAGDAYARVLITVPRNLSEREKSLLLELARLRGDAVRSK</sequence>
<dbReference type="SUPFAM" id="SSF49493">
    <property type="entry name" value="HSP40/DnaJ peptide-binding domain"/>
    <property type="match status" value="2"/>
</dbReference>
<feature type="binding site" evidence="6">
    <location>
        <position position="192"/>
    </location>
    <ligand>
        <name>Zn(2+)</name>
        <dbReference type="ChEBI" id="CHEBI:29105"/>
        <label>1</label>
    </ligand>
</feature>
<dbReference type="FunFam" id="1.10.287.110:FF:000034">
    <property type="entry name" value="Chaperone protein DnaJ"/>
    <property type="match status" value="1"/>
</dbReference>
<comment type="similarity">
    <text evidence="6">Belongs to the DnaJ family.</text>
</comment>
<dbReference type="CDD" id="cd06257">
    <property type="entry name" value="DnaJ"/>
    <property type="match status" value="1"/>
</dbReference>
<dbReference type="eggNOG" id="COG0484">
    <property type="taxonomic scope" value="Bacteria"/>
</dbReference>
<evidence type="ECO:0000256" key="5">
    <source>
        <dbReference type="ARBA" id="ARBA00023186"/>
    </source>
</evidence>
<dbReference type="KEGG" id="ccz:CCALI_02629"/>
<evidence type="ECO:0000256" key="4">
    <source>
        <dbReference type="ARBA" id="ARBA00022833"/>
    </source>
</evidence>
<organism evidence="8 9">
    <name type="scientific">Chthonomonas calidirosea (strain DSM 23976 / ICMP 18418 / T49)</name>
    <dbReference type="NCBI Taxonomy" id="1303518"/>
    <lineage>
        <taxon>Bacteria</taxon>
        <taxon>Bacillati</taxon>
        <taxon>Armatimonadota</taxon>
        <taxon>Chthonomonadia</taxon>
        <taxon>Chthonomonadales</taxon>
        <taxon>Chthonomonadaceae</taxon>
        <taxon>Chthonomonas</taxon>
    </lineage>
</organism>
<keyword evidence="6" id="KW-0346">Stress response</keyword>
<dbReference type="PATRIC" id="fig|1303518.3.peg.2733"/>
<reference evidence="9" key="1">
    <citation type="submission" date="2013-03" db="EMBL/GenBank/DDBJ databases">
        <title>Genome sequence of Chthonomonas calidirosea, the first sequenced genome from the Armatimonadetes phylum (formally candidate division OP10).</title>
        <authorList>
            <person name="Lee K.C.Y."/>
            <person name="Morgan X.C."/>
            <person name="Dunfield P.F."/>
            <person name="Tamas I."/>
            <person name="Houghton K.M."/>
            <person name="Vyssotski M."/>
            <person name="Ryan J.L.J."/>
            <person name="Lagutin K."/>
            <person name="McDonald I.R."/>
            <person name="Stott M.B."/>
        </authorList>
    </citation>
    <scope>NUCLEOTIDE SEQUENCE [LARGE SCALE GENOMIC DNA]</scope>
    <source>
        <strain evidence="9">DSM 23976 / ICMP 18418 / T49</strain>
    </source>
</reference>
<dbReference type="GO" id="GO:0008270">
    <property type="term" value="F:zinc ion binding"/>
    <property type="evidence" value="ECO:0007669"/>
    <property type="project" value="UniProtKB-UniRule"/>
</dbReference>
<keyword evidence="4 6" id="KW-0862">Zinc</keyword>
<proteinExistence type="inferred from homology"/>
<dbReference type="InterPro" id="IPR001623">
    <property type="entry name" value="DnaJ_domain"/>
</dbReference>
<accession>S0F033</accession>
<comment type="caution">
    <text evidence="6">Lacks conserved residue(s) required for the propagation of feature annotation.</text>
</comment>
<dbReference type="SUPFAM" id="SSF57938">
    <property type="entry name" value="DnaJ/Hsp40 cysteine-rich domain"/>
    <property type="match status" value="1"/>
</dbReference>
<protein>
    <recommendedName>
        <fullName evidence="6">Chaperone protein DnaJ</fullName>
    </recommendedName>
</protein>
<dbReference type="InterPro" id="IPR036869">
    <property type="entry name" value="J_dom_sf"/>
</dbReference>